<dbReference type="Pfam" id="PF01068">
    <property type="entry name" value="DNA_ligase_A_M"/>
    <property type="match status" value="1"/>
</dbReference>
<dbReference type="Pfam" id="PF14743">
    <property type="entry name" value="DNA_ligase_OB_2"/>
    <property type="match status" value="1"/>
</dbReference>
<dbReference type="RefSeq" id="WP_152430477.1">
    <property type="nucleotide sequence ID" value="NZ_CBCSDK010000004.1"/>
</dbReference>
<dbReference type="GO" id="GO:0003910">
    <property type="term" value="F:DNA ligase (ATP) activity"/>
    <property type="evidence" value="ECO:0007669"/>
    <property type="project" value="UniProtKB-EC"/>
</dbReference>
<comment type="catalytic activity">
    <reaction evidence="6">
        <text>ATP + (deoxyribonucleotide)n-3'-hydroxyl + 5'-phospho-(deoxyribonucleotide)m = (deoxyribonucleotide)n+m + AMP + diphosphate.</text>
        <dbReference type="EC" id="6.5.1.1"/>
    </reaction>
</comment>
<evidence type="ECO:0000313" key="11">
    <source>
        <dbReference type="Proteomes" id="UP000326936"/>
    </source>
</evidence>
<keyword evidence="11" id="KW-1185">Reference proteome</keyword>
<dbReference type="CDD" id="cd07896">
    <property type="entry name" value="Adenylation_kDNA_ligase_like"/>
    <property type="match status" value="1"/>
</dbReference>
<dbReference type="GO" id="GO:0006281">
    <property type="term" value="P:DNA repair"/>
    <property type="evidence" value="ECO:0007669"/>
    <property type="project" value="UniProtKB-KW"/>
</dbReference>
<feature type="signal peptide" evidence="7">
    <location>
        <begin position="1"/>
        <end position="20"/>
    </location>
</feature>
<comment type="cofactor">
    <cofactor evidence="1">
        <name>a divalent metal cation</name>
        <dbReference type="ChEBI" id="CHEBI:60240"/>
    </cofactor>
</comment>
<reference evidence="10 11" key="1">
    <citation type="submission" date="2019-10" db="EMBL/GenBank/DDBJ databases">
        <title>Complete genome sequence of Vibrio sp. strain THAF100, isolated from non-filtered water from the water column of tank 6 of a marine aquarium containing stony-coral fragments. Water maintained at 26 degree C.</title>
        <authorList>
            <person name="Ruckert C."/>
            <person name="Franco A."/>
            <person name="Kalinowski J."/>
            <person name="Glaeser S."/>
        </authorList>
    </citation>
    <scope>NUCLEOTIDE SEQUENCE [LARGE SCALE GENOMIC DNA]</scope>
    <source>
        <strain evidence="10 11">THAF100</strain>
    </source>
</reference>
<proteinExistence type="predicted"/>
<dbReference type="InterPro" id="IPR012310">
    <property type="entry name" value="DNA_ligase_ATP-dep_cent"/>
</dbReference>
<dbReference type="InterPro" id="IPR029319">
    <property type="entry name" value="DNA_ligase_OB"/>
</dbReference>
<keyword evidence="2 10" id="KW-0436">Ligase</keyword>
<evidence type="ECO:0000256" key="3">
    <source>
        <dbReference type="ARBA" id="ARBA00022705"/>
    </source>
</evidence>
<dbReference type="OrthoDB" id="9782700at2"/>
<evidence type="ECO:0000256" key="5">
    <source>
        <dbReference type="ARBA" id="ARBA00023204"/>
    </source>
</evidence>
<organism evidence="10 11">
    <name type="scientific">Vibrio aquimaris</name>
    <dbReference type="NCBI Taxonomy" id="2587862"/>
    <lineage>
        <taxon>Bacteria</taxon>
        <taxon>Pseudomonadati</taxon>
        <taxon>Pseudomonadota</taxon>
        <taxon>Gammaproteobacteria</taxon>
        <taxon>Vibrionales</taxon>
        <taxon>Vibrionaceae</taxon>
        <taxon>Vibrio</taxon>
    </lineage>
</organism>
<gene>
    <name evidence="10" type="primary">ligA2</name>
    <name evidence="10" type="ORF">FIV01_07735</name>
</gene>
<dbReference type="GO" id="GO:0005524">
    <property type="term" value="F:ATP binding"/>
    <property type="evidence" value="ECO:0007669"/>
    <property type="project" value="InterPro"/>
</dbReference>
<evidence type="ECO:0000259" key="9">
    <source>
        <dbReference type="Pfam" id="PF14743"/>
    </source>
</evidence>
<feature type="domain" description="DNA ligase OB-like" evidence="9">
    <location>
        <begin position="217"/>
        <end position="281"/>
    </location>
</feature>
<keyword evidence="7" id="KW-0732">Signal</keyword>
<accession>A0A5P9CKT5</accession>
<evidence type="ECO:0000256" key="1">
    <source>
        <dbReference type="ARBA" id="ARBA00001968"/>
    </source>
</evidence>
<keyword evidence="4" id="KW-0227">DNA damage</keyword>
<sequence length="287" mass="32699">MYIKLTYLTIALLSTFPCRADSFDTDRKHLPLMLAGYYDSGVDVSQYWKSEKLDGIRAIWDGENLRTRSGLKLSPPDWFTEPLPDYPLEGELWAGRGHFNVVQSTVLDKTPVETAWRKIHFMLFDLPDSPASYRDRYAGIMHLVHSLQVEHIRFIESTPISSEQDLSAYFDQINAVGGEGVMLRKYEEKYQSGRGEQLLKMKQYNDAEATVVGYKMGKGKLEGMVGALLVQLDSGIQFYVGSGLTEQLRVVPPKLGTTITFRHNGYTHKGIPKFARFLRERVEPTTY</sequence>
<dbReference type="EMBL" id="CP045350">
    <property type="protein sequence ID" value="QFT26317.1"/>
    <property type="molecule type" value="Genomic_DNA"/>
</dbReference>
<feature type="chain" id="PRO_5025036766" evidence="7">
    <location>
        <begin position="21"/>
        <end position="287"/>
    </location>
</feature>
<dbReference type="InterPro" id="IPR050326">
    <property type="entry name" value="NAD_dep_DNA_ligaseB"/>
</dbReference>
<dbReference type="Gene3D" id="3.30.470.30">
    <property type="entry name" value="DNA ligase/mRNA capping enzyme"/>
    <property type="match status" value="1"/>
</dbReference>
<dbReference type="SUPFAM" id="SSF56091">
    <property type="entry name" value="DNA ligase/mRNA capping enzyme, catalytic domain"/>
    <property type="match status" value="1"/>
</dbReference>
<evidence type="ECO:0000256" key="2">
    <source>
        <dbReference type="ARBA" id="ARBA00022598"/>
    </source>
</evidence>
<dbReference type="CDD" id="cd08041">
    <property type="entry name" value="OBF_kDNA_ligase_like"/>
    <property type="match status" value="1"/>
</dbReference>
<dbReference type="Proteomes" id="UP000326936">
    <property type="component" value="Chromosome"/>
</dbReference>
<dbReference type="InterPro" id="IPR012340">
    <property type="entry name" value="NA-bd_OB-fold"/>
</dbReference>
<dbReference type="AlphaFoldDB" id="A0A5P9CKT5"/>
<dbReference type="KEGG" id="vaq:FIV01_07735"/>
<dbReference type="Gene3D" id="2.40.50.140">
    <property type="entry name" value="Nucleic acid-binding proteins"/>
    <property type="match status" value="1"/>
</dbReference>
<dbReference type="PROSITE" id="PS00333">
    <property type="entry name" value="DNA_LIGASE_A2"/>
    <property type="match status" value="1"/>
</dbReference>
<evidence type="ECO:0000313" key="10">
    <source>
        <dbReference type="EMBL" id="QFT26317.1"/>
    </source>
</evidence>
<keyword evidence="3" id="KW-0235">DNA replication</keyword>
<protein>
    <submittedName>
        <fullName evidence="10">DNA ligase</fullName>
        <ecNumber evidence="10">6.5.1.1</ecNumber>
    </submittedName>
</protein>
<dbReference type="PANTHER" id="PTHR47810">
    <property type="entry name" value="DNA LIGASE"/>
    <property type="match status" value="1"/>
</dbReference>
<evidence type="ECO:0000259" key="8">
    <source>
        <dbReference type="Pfam" id="PF01068"/>
    </source>
</evidence>
<keyword evidence="5" id="KW-0234">DNA repair</keyword>
<dbReference type="InterPro" id="IPR016059">
    <property type="entry name" value="DNA_ligase_ATP-dep_CS"/>
</dbReference>
<dbReference type="GO" id="GO:0006310">
    <property type="term" value="P:DNA recombination"/>
    <property type="evidence" value="ECO:0007669"/>
    <property type="project" value="InterPro"/>
</dbReference>
<feature type="domain" description="ATP-dependent DNA ligase family profile" evidence="8">
    <location>
        <begin position="115"/>
        <end position="202"/>
    </location>
</feature>
<dbReference type="Gene3D" id="3.30.1490.70">
    <property type="match status" value="1"/>
</dbReference>
<dbReference type="SUPFAM" id="SSF50249">
    <property type="entry name" value="Nucleic acid-binding proteins"/>
    <property type="match status" value="1"/>
</dbReference>
<dbReference type="GO" id="GO:0006260">
    <property type="term" value="P:DNA replication"/>
    <property type="evidence" value="ECO:0007669"/>
    <property type="project" value="UniProtKB-KW"/>
</dbReference>
<evidence type="ECO:0000256" key="6">
    <source>
        <dbReference type="ARBA" id="ARBA00034003"/>
    </source>
</evidence>
<dbReference type="EC" id="6.5.1.1" evidence="10"/>
<name>A0A5P9CKT5_9VIBR</name>
<dbReference type="PANTHER" id="PTHR47810:SF1">
    <property type="entry name" value="DNA LIGASE B"/>
    <property type="match status" value="1"/>
</dbReference>
<evidence type="ECO:0000256" key="7">
    <source>
        <dbReference type="SAM" id="SignalP"/>
    </source>
</evidence>
<dbReference type="NCBIfam" id="NF006592">
    <property type="entry name" value="PRK09125.1"/>
    <property type="match status" value="1"/>
</dbReference>
<evidence type="ECO:0000256" key="4">
    <source>
        <dbReference type="ARBA" id="ARBA00022763"/>
    </source>
</evidence>